<reference evidence="1 2" key="1">
    <citation type="journal article" date="2011" name="PLoS Pathog.">
        <title>Salmonella bongori provides insights into the evolution of the Salmonellae.</title>
        <authorList>
            <person name="Fookes M."/>
            <person name="Schroeder G.N."/>
            <person name="Langridge G.C."/>
            <person name="Blondel C.J."/>
            <person name="Mammina C."/>
            <person name="Connor T.R."/>
            <person name="Seth-Smith H."/>
            <person name="Vernikos G.S."/>
            <person name="Robinson K.S."/>
            <person name="Sanders M."/>
            <person name="Petty N.K."/>
            <person name="Kingsley R.A."/>
            <person name="Baumler A.J."/>
            <person name="Nuccio S.P."/>
            <person name="Contreras I."/>
            <person name="Santiviago C.A."/>
            <person name="Maskell D."/>
            <person name="Barrow P."/>
            <person name="Humphrey T."/>
            <person name="Nastasi A."/>
            <person name="Roberts M."/>
            <person name="Frankel G."/>
            <person name="Parkhill J."/>
            <person name="Dougan G."/>
            <person name="Thomson N.R."/>
        </authorList>
    </citation>
    <scope>NUCLEOTIDE SEQUENCE [LARGE SCALE GENOMIC DNA]</scope>
    <source>
        <strain evidence="2">ATCC 43975 / DSM 13772 / NCTC 12419</strain>
    </source>
</reference>
<dbReference type="AlphaFoldDB" id="A0A0K0HAJ2"/>
<gene>
    <name evidence="1" type="ordered locus">SBG_1408</name>
</gene>
<dbReference type="KEGG" id="sbg:SBG_1408"/>
<organism evidence="1 2">
    <name type="scientific">Salmonella bongori (strain ATCC 43975 / DSM 13772 / NCTC 12419)</name>
    <dbReference type="NCBI Taxonomy" id="218493"/>
    <lineage>
        <taxon>Bacteria</taxon>
        <taxon>Pseudomonadati</taxon>
        <taxon>Pseudomonadota</taxon>
        <taxon>Gammaproteobacteria</taxon>
        <taxon>Enterobacterales</taxon>
        <taxon>Enterobacteriaceae</taxon>
        <taxon>Salmonella</taxon>
    </lineage>
</organism>
<dbReference type="RefSeq" id="WP_001132289.1">
    <property type="nucleotide sequence ID" value="NC_015761.1"/>
</dbReference>
<evidence type="ECO:0000313" key="2">
    <source>
        <dbReference type="Proteomes" id="UP000000289"/>
    </source>
</evidence>
<proteinExistence type="predicted"/>
<evidence type="ECO:0008006" key="3">
    <source>
        <dbReference type="Google" id="ProtNLM"/>
    </source>
</evidence>
<evidence type="ECO:0000313" key="1">
    <source>
        <dbReference type="EMBL" id="CCC30496.1"/>
    </source>
</evidence>
<dbReference type="GeneID" id="44983081"/>
<dbReference type="Proteomes" id="UP000000289">
    <property type="component" value="Chromosome"/>
</dbReference>
<sequence>MPMTSAGTYARVLKAETNLSHAAGNYENKLATKLAKGIVGVFTLGIGYGIIRLVEHYCNVRPKVAEYCANAEGIHASLMAASALHKKSVECHLQSGGILRLEEIAAGPDGEPAVRISDNHHTEVVPGTFREFCLKLEQEFETAPALYALGDGYQTLADFSQLGIIKMAPVINGPDPQLYGESLYVSSMYDLHALLSQAAAEGQTTVRITLREEAGDEFPLELIEYQADEESGQSMVLLTNEATHEDIIVDGRLVTLCEELESIFTVLDPNKAVKTLDERIADVARGAIASGVAADTRSVSSTTPLV</sequence>
<protein>
    <recommendedName>
        <fullName evidence="3">Cytoplasmic protein</fullName>
    </recommendedName>
</protein>
<accession>A0A0K0HAJ2</accession>
<dbReference type="EMBL" id="FR877557">
    <property type="protein sequence ID" value="CCC30496.1"/>
    <property type="molecule type" value="Genomic_DNA"/>
</dbReference>
<dbReference type="eggNOG" id="ENOG5030M2S">
    <property type="taxonomic scope" value="Bacteria"/>
</dbReference>
<name>A0A0K0HAJ2_SALBC</name>